<evidence type="ECO:0000313" key="1">
    <source>
        <dbReference type="EMBL" id="PNJ74673.1"/>
    </source>
</evidence>
<dbReference type="EMBL" id="NDHI03003375">
    <property type="protein sequence ID" value="PNJ74673.1"/>
    <property type="molecule type" value="Genomic_DNA"/>
</dbReference>
<keyword evidence="3" id="KW-1185">Reference proteome</keyword>
<dbReference type="Proteomes" id="UP000001595">
    <property type="component" value="Chromosome 3"/>
</dbReference>
<evidence type="ECO:0000313" key="3">
    <source>
        <dbReference type="Proteomes" id="UP000001595"/>
    </source>
</evidence>
<accession>A0A2J8WY35</accession>
<dbReference type="Ensembl" id="ENSPPYT00000050516.1">
    <property type="protein sequence ID" value="ENSPPYP00000040671.1"/>
    <property type="gene ID" value="ENSPPYG00000030033.1"/>
</dbReference>
<name>A0A2J8WY35_PONAB</name>
<organism evidence="1">
    <name type="scientific">Pongo abelii</name>
    <name type="common">Sumatran orangutan</name>
    <name type="synonym">Pongo pygmaeus abelii</name>
    <dbReference type="NCBI Taxonomy" id="9601"/>
    <lineage>
        <taxon>Eukaryota</taxon>
        <taxon>Metazoa</taxon>
        <taxon>Chordata</taxon>
        <taxon>Craniata</taxon>
        <taxon>Vertebrata</taxon>
        <taxon>Euteleostomi</taxon>
        <taxon>Mammalia</taxon>
        <taxon>Eutheria</taxon>
        <taxon>Euarchontoglires</taxon>
        <taxon>Primates</taxon>
        <taxon>Haplorrhini</taxon>
        <taxon>Catarrhini</taxon>
        <taxon>Hominidae</taxon>
        <taxon>Pongo</taxon>
    </lineage>
</organism>
<gene>
    <name evidence="2" type="primary">CCR8</name>
    <name evidence="1" type="ORF">CR201_G0006395</name>
</gene>
<evidence type="ECO:0000313" key="2">
    <source>
        <dbReference type="Ensembl" id="ENSPPYP00000040671.1"/>
    </source>
</evidence>
<dbReference type="AlphaFoldDB" id="A0A2J8WY35"/>
<sequence>MDYTLDPSVTTMTDYYYPDIFSSPCDVELIQTNDLLSAGSVGVWDCNVQSGVWLLLHWLLQQHVFHHPHECGQVPGCCPCCVCPKGEDDQDGHNAVPGSMANRHYGYHPIASVLPSGLG</sequence>
<dbReference type="OMA" id="DCNVQGG"/>
<protein>
    <submittedName>
        <fullName evidence="2">C-C motif chemokine receptor 8</fullName>
    </submittedName>
    <submittedName>
        <fullName evidence="1">CCR8 isoform 1</fullName>
    </submittedName>
</protein>
<feature type="non-terminal residue" evidence="1">
    <location>
        <position position="119"/>
    </location>
</feature>
<reference evidence="1" key="2">
    <citation type="submission" date="2017-12" db="EMBL/GenBank/DDBJ databases">
        <title>High-resolution comparative analysis of great ape genomes.</title>
        <authorList>
            <person name="Pollen A."/>
            <person name="Hastie A."/>
            <person name="Hormozdiari F."/>
            <person name="Dougherty M."/>
            <person name="Liu R."/>
            <person name="Chaisson M."/>
            <person name="Hoppe E."/>
            <person name="Hill C."/>
            <person name="Pang A."/>
            <person name="Hillier L."/>
            <person name="Baker C."/>
            <person name="Armstrong J."/>
            <person name="Shendure J."/>
            <person name="Paten B."/>
            <person name="Wilson R."/>
            <person name="Chao H."/>
            <person name="Schneider V."/>
            <person name="Ventura M."/>
            <person name="Kronenberg Z."/>
            <person name="Murali S."/>
            <person name="Gordon D."/>
            <person name="Cantsilieris S."/>
            <person name="Munson K."/>
            <person name="Nelson B."/>
            <person name="Raja A."/>
            <person name="Underwood J."/>
            <person name="Diekhans M."/>
            <person name="Fiddes I."/>
            <person name="Haussler D."/>
            <person name="Eichler E."/>
        </authorList>
    </citation>
    <scope>NUCLEOTIDE SEQUENCE [LARGE SCALE GENOMIC DNA]</scope>
    <source>
        <strain evidence="1">Susie</strain>
    </source>
</reference>
<proteinExistence type="predicted"/>
<reference evidence="2" key="3">
    <citation type="submission" date="2025-05" db="UniProtKB">
        <authorList>
            <consortium name="Ensembl"/>
        </authorList>
    </citation>
    <scope>IDENTIFICATION</scope>
</reference>
<reference evidence="2 3" key="1">
    <citation type="submission" date="2008-02" db="EMBL/GenBank/DDBJ databases">
        <title>A 6x draft sequence assembly of the Pongo pygmaeus abelii genome.</title>
        <authorList>
            <person name="Wilson R.K."/>
            <person name="Mardis E."/>
        </authorList>
    </citation>
    <scope>NUCLEOTIDE SEQUENCE [LARGE SCALE GENOMIC DNA]</scope>
</reference>
<accession>A0A8I5TST7</accession>
<dbReference type="GeneTree" id="ENSGT00910000146711"/>